<name>B5YIJ3_THEYD</name>
<dbReference type="KEGG" id="tye:THEYE_A0304"/>
<keyword evidence="4" id="KW-1185">Reference proteome</keyword>
<organism evidence="3 4">
    <name type="scientific">Thermodesulfovibrio yellowstonii (strain ATCC 51303 / DSM 11347 / YP87)</name>
    <dbReference type="NCBI Taxonomy" id="289376"/>
    <lineage>
        <taxon>Bacteria</taxon>
        <taxon>Pseudomonadati</taxon>
        <taxon>Nitrospirota</taxon>
        <taxon>Thermodesulfovibrionia</taxon>
        <taxon>Thermodesulfovibrionales</taxon>
        <taxon>Thermodesulfovibrionaceae</taxon>
        <taxon>Thermodesulfovibrio</taxon>
    </lineage>
</organism>
<dbReference type="Proteomes" id="UP000000718">
    <property type="component" value="Chromosome"/>
</dbReference>
<reference evidence="3 4" key="2">
    <citation type="journal article" date="2015" name="Genome Announc.">
        <title>Genome Sequence of the Sulfate-Reducing Thermophilic Bacterium Thermodesulfovibrio yellowstonii Strain DSM 11347T (Phylum Nitrospirae).</title>
        <authorList>
            <person name="Bhatnagar S."/>
            <person name="Badger J.H."/>
            <person name="Madupu R."/>
            <person name="Khouri H.M."/>
            <person name="O'Connor E.M."/>
            <person name="Robb F.T."/>
            <person name="Ward N.L."/>
            <person name="Eisen J.A."/>
        </authorList>
    </citation>
    <scope>NUCLEOTIDE SEQUENCE [LARGE SCALE GENOMIC DNA]</scope>
    <source>
        <strain evidence="4">ATCC 51303 / DSM 11347 / YP87</strain>
    </source>
</reference>
<evidence type="ECO:0000313" key="4">
    <source>
        <dbReference type="Proteomes" id="UP000000718"/>
    </source>
</evidence>
<keyword evidence="2" id="KW-0732">Signal</keyword>
<reference evidence="4" key="1">
    <citation type="submission" date="2008-08" db="EMBL/GenBank/DDBJ databases">
        <title>The complete genome sequence of Thermodesulfovibrio yellowstonii strain ATCC 51303 / DSM 11347 / YP87.</title>
        <authorList>
            <person name="Dodson R.J."/>
            <person name="Durkin A.S."/>
            <person name="Wu M."/>
            <person name="Eisen J."/>
            <person name="Sutton G."/>
        </authorList>
    </citation>
    <scope>NUCLEOTIDE SEQUENCE [LARGE SCALE GENOMIC DNA]</scope>
    <source>
        <strain evidence="4">ATCC 51303 / DSM 11347 / YP87</strain>
    </source>
</reference>
<keyword evidence="1" id="KW-0472">Membrane</keyword>
<evidence type="ECO:0000256" key="1">
    <source>
        <dbReference type="SAM" id="Phobius"/>
    </source>
</evidence>
<accession>B5YIJ3</accession>
<gene>
    <name evidence="3" type="ordered locus">THEYE_A0304</name>
</gene>
<dbReference type="EnsemblBacteria" id="ACI21981">
    <property type="protein sequence ID" value="ACI21981"/>
    <property type="gene ID" value="THEYE_A0304"/>
</dbReference>
<dbReference type="InParanoid" id="B5YIJ3"/>
<dbReference type="PATRIC" id="fig|289376.4.peg.299"/>
<feature type="chain" id="PRO_5002839065" evidence="2">
    <location>
        <begin position="22"/>
        <end position="419"/>
    </location>
</feature>
<dbReference type="EMBL" id="CP001147">
    <property type="protein sequence ID" value="ACI21981.1"/>
    <property type="molecule type" value="Genomic_DNA"/>
</dbReference>
<feature type="transmembrane region" description="Helical" evidence="1">
    <location>
        <begin position="393"/>
        <end position="412"/>
    </location>
</feature>
<dbReference type="OrthoDB" id="9993941at2"/>
<keyword evidence="1" id="KW-1133">Transmembrane helix</keyword>
<evidence type="ECO:0000313" key="3">
    <source>
        <dbReference type="EMBL" id="ACI21981.1"/>
    </source>
</evidence>
<dbReference type="RefSeq" id="WP_012546676.1">
    <property type="nucleotide sequence ID" value="NC_011296.1"/>
</dbReference>
<feature type="signal peptide" evidence="2">
    <location>
        <begin position="1"/>
        <end position="21"/>
    </location>
</feature>
<evidence type="ECO:0000256" key="2">
    <source>
        <dbReference type="SAM" id="SignalP"/>
    </source>
</evidence>
<dbReference type="AlphaFoldDB" id="B5YIJ3"/>
<sequence length="419" mass="47547">MKKILATIMSLIFLLPIPICAEQPQDQVQQKYTLTRLLLPNFVYPNCHLFKPADTVIFYLDERFYNSVGSNVAPTSCKGGSVCWSWKVLHGEDPSNIQIYSSELPLKITNLKKLSESISSTIKESQSLRKSSNSLVSAAQEFLNSSFGVGKERGISKERSMTQSESRERGTELNVTPQFHVFLARGLMGPFWASYPFCIASAVDLFFKAYYSDRSDDLIHAFTIYKSIKPEDIDFSSSNDMLNRAKFLYTLVEQAAYNQLAKDAAWAQAVLFSELLTNWKEFEEVKHFVDSEIQKVYPKYQTLTSKTTAEIAQQDKNLAAIKYNTDKNLKVDDKQIKQKQNEIRDEYLKASIVATTNKATDKENQELEQALAKKDSLVTKKFVQSTTTTGSKWLFFTLAGVVVVGIVGIVFVKLRKKRR</sequence>
<protein>
    <submittedName>
        <fullName evidence="3">Uncharacterized protein</fullName>
    </submittedName>
</protein>
<proteinExistence type="predicted"/>
<dbReference type="HOGENOM" id="CLU_655420_0_0_0"/>
<keyword evidence="1" id="KW-0812">Transmembrane</keyword>
<dbReference type="STRING" id="289376.THEYE_A0304"/>